<keyword evidence="2" id="KW-0677">Repeat</keyword>
<keyword evidence="9" id="KW-1185">Reference proteome</keyword>
<dbReference type="PROSITE" id="PS00028">
    <property type="entry name" value="ZINC_FINGER_C2H2_1"/>
    <property type="match status" value="4"/>
</dbReference>
<dbReference type="InterPro" id="IPR001909">
    <property type="entry name" value="KRAB"/>
</dbReference>
<name>A0ABM4SM35_BOSIN</name>
<dbReference type="RefSeq" id="XP_070648849.1">
    <property type="nucleotide sequence ID" value="XM_070792748.1"/>
</dbReference>
<feature type="domain" description="C2H2-type" evidence="7">
    <location>
        <begin position="200"/>
        <end position="229"/>
    </location>
</feature>
<evidence type="ECO:0000256" key="6">
    <source>
        <dbReference type="SAM" id="MobiDB-lite"/>
    </source>
</evidence>
<keyword evidence="4" id="KW-0862">Zinc</keyword>
<sequence>MRQVGGAILRQCRDFLSPPAEKDRCLSGFTLLVPLTFRSPAICASLWSSWEGLKVTSKQLEMDSLVFEDVAVNFTQDEWVLLDSSQKKLYRDVMLENIRNLASVVAKRPDHHDIDEQEKNHGKKLRRPMIEKLSESKDISSFGVNFNLIKTLKMRGETPDLKPWECSAYENTIMSGSSLTRYMKCHIEDKSREHRKYAEKVCKYKECGKAFFSPSALISHERSHTGEKCYECLQCGKVFLYQNSLQQHKRTHTGKKPYECKKCGKAFLWRITYRNHMLTHTGDLPYKCQKCEKAFLTPSWLRSHERKHNREKPNQSKHCGKAFKSPESVPVHERIHRGGKPYECNQCGETFNNLSSLKAHKRVNTGETQYVCKIRS</sequence>
<feature type="domain" description="C2H2-type" evidence="7">
    <location>
        <begin position="314"/>
        <end position="341"/>
    </location>
</feature>
<feature type="domain" description="C2H2-type" evidence="7">
    <location>
        <begin position="286"/>
        <end position="313"/>
    </location>
</feature>
<dbReference type="InterPro" id="IPR036236">
    <property type="entry name" value="Znf_C2H2_sf"/>
</dbReference>
<keyword evidence="1" id="KW-0479">Metal-binding</keyword>
<proteinExistence type="predicted"/>
<dbReference type="Gene3D" id="6.10.140.140">
    <property type="match status" value="1"/>
</dbReference>
<evidence type="ECO:0000256" key="2">
    <source>
        <dbReference type="ARBA" id="ARBA00022737"/>
    </source>
</evidence>
<evidence type="ECO:0000259" key="8">
    <source>
        <dbReference type="PROSITE" id="PS50805"/>
    </source>
</evidence>
<evidence type="ECO:0000259" key="7">
    <source>
        <dbReference type="PROSITE" id="PS50157"/>
    </source>
</evidence>
<dbReference type="InterPro" id="IPR036051">
    <property type="entry name" value="KRAB_dom_sf"/>
</dbReference>
<feature type="region of interest" description="Disordered" evidence="6">
    <location>
        <begin position="304"/>
        <end position="324"/>
    </location>
</feature>
<evidence type="ECO:0000256" key="3">
    <source>
        <dbReference type="ARBA" id="ARBA00022771"/>
    </source>
</evidence>
<feature type="domain" description="C2H2-type" evidence="7">
    <location>
        <begin position="258"/>
        <end position="285"/>
    </location>
</feature>
<feature type="domain" description="C2H2-type" evidence="7">
    <location>
        <begin position="342"/>
        <end position="369"/>
    </location>
</feature>
<dbReference type="InterPro" id="IPR050758">
    <property type="entry name" value="Znf_C2H2-type"/>
</dbReference>
<organism evidence="9 10">
    <name type="scientific">Bos indicus</name>
    <name type="common">Zebu</name>
    <dbReference type="NCBI Taxonomy" id="9915"/>
    <lineage>
        <taxon>Eukaryota</taxon>
        <taxon>Metazoa</taxon>
        <taxon>Chordata</taxon>
        <taxon>Craniata</taxon>
        <taxon>Vertebrata</taxon>
        <taxon>Euteleostomi</taxon>
        <taxon>Mammalia</taxon>
        <taxon>Eutheria</taxon>
        <taxon>Laurasiatheria</taxon>
        <taxon>Artiodactyla</taxon>
        <taxon>Ruminantia</taxon>
        <taxon>Pecora</taxon>
        <taxon>Bovidae</taxon>
        <taxon>Bovinae</taxon>
        <taxon>Bos</taxon>
    </lineage>
</organism>
<dbReference type="PROSITE" id="PS50805">
    <property type="entry name" value="KRAB"/>
    <property type="match status" value="1"/>
</dbReference>
<dbReference type="SUPFAM" id="SSF57667">
    <property type="entry name" value="beta-beta-alpha zinc fingers"/>
    <property type="match status" value="4"/>
</dbReference>
<dbReference type="Gene3D" id="3.30.160.60">
    <property type="entry name" value="Classic Zinc Finger"/>
    <property type="match status" value="6"/>
</dbReference>
<dbReference type="SMART" id="SM00355">
    <property type="entry name" value="ZnF_C2H2"/>
    <property type="match status" value="6"/>
</dbReference>
<feature type="domain" description="KRAB" evidence="8">
    <location>
        <begin position="65"/>
        <end position="136"/>
    </location>
</feature>
<protein>
    <submittedName>
        <fullName evidence="10">Zinc finger protein 709-like isoform X2</fullName>
    </submittedName>
</protein>
<dbReference type="Pfam" id="PF00096">
    <property type="entry name" value="zf-C2H2"/>
    <property type="match status" value="4"/>
</dbReference>
<dbReference type="GeneID" id="109561554"/>
<dbReference type="SMART" id="SM00349">
    <property type="entry name" value="KRAB"/>
    <property type="match status" value="1"/>
</dbReference>
<dbReference type="Pfam" id="PF01352">
    <property type="entry name" value="KRAB"/>
    <property type="match status" value="1"/>
</dbReference>
<feature type="domain" description="C2H2-type" evidence="7">
    <location>
        <begin position="230"/>
        <end position="257"/>
    </location>
</feature>
<accession>A0ABM4SM35</accession>
<dbReference type="PANTHER" id="PTHR23234">
    <property type="entry name" value="ZNF44 PROTEIN"/>
    <property type="match status" value="1"/>
</dbReference>
<dbReference type="SUPFAM" id="SSF109640">
    <property type="entry name" value="KRAB domain (Kruppel-associated box)"/>
    <property type="match status" value="1"/>
</dbReference>
<evidence type="ECO:0000313" key="9">
    <source>
        <dbReference type="Proteomes" id="UP001652663"/>
    </source>
</evidence>
<evidence type="ECO:0000256" key="5">
    <source>
        <dbReference type="PROSITE-ProRule" id="PRU00042"/>
    </source>
</evidence>
<evidence type="ECO:0000313" key="10">
    <source>
        <dbReference type="RefSeq" id="XP_070648849.1"/>
    </source>
</evidence>
<gene>
    <name evidence="10" type="primary">LOC109561554</name>
</gene>
<dbReference type="PROSITE" id="PS50157">
    <property type="entry name" value="ZINC_FINGER_C2H2_2"/>
    <property type="match status" value="6"/>
</dbReference>
<dbReference type="InterPro" id="IPR013087">
    <property type="entry name" value="Znf_C2H2_type"/>
</dbReference>
<evidence type="ECO:0000256" key="1">
    <source>
        <dbReference type="ARBA" id="ARBA00022723"/>
    </source>
</evidence>
<dbReference type="Proteomes" id="UP001652663">
    <property type="component" value="Chromosome 7"/>
</dbReference>
<dbReference type="PANTHER" id="PTHR23234:SF10">
    <property type="entry name" value="RIKEN CDNA 6720489N17 GENE-RELATED"/>
    <property type="match status" value="1"/>
</dbReference>
<keyword evidence="3 5" id="KW-0863">Zinc-finger</keyword>
<evidence type="ECO:0000256" key="4">
    <source>
        <dbReference type="ARBA" id="ARBA00022833"/>
    </source>
</evidence>
<dbReference type="CDD" id="cd07765">
    <property type="entry name" value="KRAB_A-box"/>
    <property type="match status" value="1"/>
</dbReference>
<reference evidence="10" key="1">
    <citation type="submission" date="2025-08" db="UniProtKB">
        <authorList>
            <consortium name="RefSeq"/>
        </authorList>
    </citation>
    <scope>IDENTIFICATION</scope>
    <source>
        <tissue evidence="10">Blood</tissue>
    </source>
</reference>